<feature type="compositionally biased region" description="Polar residues" evidence="1">
    <location>
        <begin position="144"/>
        <end position="153"/>
    </location>
</feature>
<feature type="signal peptide" evidence="2">
    <location>
        <begin position="1"/>
        <end position="16"/>
    </location>
</feature>
<evidence type="ECO:0000313" key="4">
    <source>
        <dbReference type="Proteomes" id="UP000479000"/>
    </source>
</evidence>
<feature type="region of interest" description="Disordered" evidence="1">
    <location>
        <begin position="34"/>
        <end position="76"/>
    </location>
</feature>
<proteinExistence type="predicted"/>
<dbReference type="AlphaFoldDB" id="A0A6H5HEH5"/>
<keyword evidence="4" id="KW-1185">Reference proteome</keyword>
<feature type="region of interest" description="Disordered" evidence="1">
    <location>
        <begin position="203"/>
        <end position="226"/>
    </location>
</feature>
<evidence type="ECO:0000313" key="3">
    <source>
        <dbReference type="EMBL" id="CAB0015409.1"/>
    </source>
</evidence>
<keyword evidence="2" id="KW-0732">Signal</keyword>
<protein>
    <submittedName>
        <fullName evidence="3">Uncharacterized protein</fullName>
    </submittedName>
</protein>
<accession>A0A6H5HEH5</accession>
<organism evidence="3 4">
    <name type="scientific">Nesidiocoris tenuis</name>
    <dbReference type="NCBI Taxonomy" id="355587"/>
    <lineage>
        <taxon>Eukaryota</taxon>
        <taxon>Metazoa</taxon>
        <taxon>Ecdysozoa</taxon>
        <taxon>Arthropoda</taxon>
        <taxon>Hexapoda</taxon>
        <taxon>Insecta</taxon>
        <taxon>Pterygota</taxon>
        <taxon>Neoptera</taxon>
        <taxon>Paraneoptera</taxon>
        <taxon>Hemiptera</taxon>
        <taxon>Heteroptera</taxon>
        <taxon>Panheteroptera</taxon>
        <taxon>Cimicomorpha</taxon>
        <taxon>Miridae</taxon>
        <taxon>Dicyphina</taxon>
        <taxon>Nesidiocoris</taxon>
    </lineage>
</organism>
<name>A0A6H5HEH5_9HEMI</name>
<sequence>MSLSFCFCFIVSLTSSSIKSLSFSSINERSDRWPFNSKNVTPPGKVNPVDSRQAESSSSRSVVRKGSPGRAGTRGNYSWPRSYVTLRAAAALPQPLEDLSLKWGKRSVCTDKPVTIKHNSGRNSFSPRDRREETWIYKSKHKSNLGQKKSGNSARRAGTPAGNPRKAGSLSSIANSRTTAAQRPYTQFTGGLMIYSFQPNLDKPEPRAGAPWGRRQNAKTQGSNTYMPYQQDSEVELFLKYDGKYSSHFSHPKLSILPSENRFIRLARKLVLQAKHIPNQRFHLVGHE</sequence>
<evidence type="ECO:0000256" key="2">
    <source>
        <dbReference type="SAM" id="SignalP"/>
    </source>
</evidence>
<feature type="chain" id="PRO_5026217135" evidence="2">
    <location>
        <begin position="17"/>
        <end position="288"/>
    </location>
</feature>
<dbReference type="EMBL" id="CADCXU010029031">
    <property type="protein sequence ID" value="CAB0015409.1"/>
    <property type="molecule type" value="Genomic_DNA"/>
</dbReference>
<evidence type="ECO:0000256" key="1">
    <source>
        <dbReference type="SAM" id="MobiDB-lite"/>
    </source>
</evidence>
<feature type="region of interest" description="Disordered" evidence="1">
    <location>
        <begin position="113"/>
        <end position="181"/>
    </location>
</feature>
<feature type="compositionally biased region" description="Polar residues" evidence="1">
    <location>
        <begin position="117"/>
        <end position="126"/>
    </location>
</feature>
<feature type="compositionally biased region" description="Polar residues" evidence="1">
    <location>
        <begin position="169"/>
        <end position="181"/>
    </location>
</feature>
<gene>
    <name evidence="3" type="ORF">NTEN_LOCUS19749</name>
</gene>
<dbReference type="Proteomes" id="UP000479000">
    <property type="component" value="Unassembled WGS sequence"/>
</dbReference>
<reference evidence="3 4" key="1">
    <citation type="submission" date="2020-02" db="EMBL/GenBank/DDBJ databases">
        <authorList>
            <person name="Ferguson B K."/>
        </authorList>
    </citation>
    <scope>NUCLEOTIDE SEQUENCE [LARGE SCALE GENOMIC DNA]</scope>
</reference>